<sequence>MDLLRQGLQDICCTSRWHPTVKTRLPRRRWNDRLLPEKKARFEDVDFEVGVAGHEMPAVLESYDEEMAVLVSDLQGFPSTVRACGIVHVASIIIRKRQLCWPILTKYSAVKVTTEVVDRAWETLQYEREQAKQSEVLPDLKMSAKGAYLTFNGGAGRSANVFWESQNQQDIVLRSVGHVLMANLKVEAQRYSLLGFEQCLNLFRKALGMCEEESLVLFIDEIGELKQKADDVLRALMTEADDRGGKLVFVFAQISQQFLGHAATGSGRKVISLPLEALPIDTWKQKKDWKEADNLIVAFSAVSSAVRAALEIREVIHAYNRSLQENRQHFSIQLSGIGVHAGKGLYLSEHGDLLGEVARGAYHLGEDLCEESAILVSQSVRSKLLDEPFFAPAVFREAGEEPNSKIRYFSLEGDFDLPFDVVPADDQRYLAPSLLPLAQRHGVTGAEDLTVLDRIIGQHFKACTVLMFRGDLGQDAERPLGIELLVQNLGADIHGASS</sequence>
<reference evidence="1 2" key="1">
    <citation type="submission" date="2016-02" db="EMBL/GenBank/DDBJ databases">
        <title>Genome analysis of coral dinoflagellate symbionts highlights evolutionary adaptations to a symbiotic lifestyle.</title>
        <authorList>
            <person name="Aranda M."/>
            <person name="Li Y."/>
            <person name="Liew Y.J."/>
            <person name="Baumgarten S."/>
            <person name="Simakov O."/>
            <person name="Wilson M."/>
            <person name="Piel J."/>
            <person name="Ashoor H."/>
            <person name="Bougouffa S."/>
            <person name="Bajic V.B."/>
            <person name="Ryu T."/>
            <person name="Ravasi T."/>
            <person name="Bayer T."/>
            <person name="Micklem G."/>
            <person name="Kim H."/>
            <person name="Bhak J."/>
            <person name="Lajeunesse T.C."/>
            <person name="Voolstra C.R."/>
        </authorList>
    </citation>
    <scope>NUCLEOTIDE SEQUENCE [LARGE SCALE GENOMIC DNA]</scope>
    <source>
        <strain evidence="1 2">CCMP2467</strain>
    </source>
</reference>
<name>A0A1Q9EUP6_SYMMI</name>
<dbReference type="Gene3D" id="3.30.70.1230">
    <property type="entry name" value="Nucleotide cyclase"/>
    <property type="match status" value="1"/>
</dbReference>
<dbReference type="SUPFAM" id="SSF55073">
    <property type="entry name" value="Nucleotide cyclase"/>
    <property type="match status" value="1"/>
</dbReference>
<dbReference type="OrthoDB" id="10357975at2759"/>
<evidence type="ECO:0000313" key="2">
    <source>
        <dbReference type="Proteomes" id="UP000186817"/>
    </source>
</evidence>
<comment type="caution">
    <text evidence="1">The sequence shown here is derived from an EMBL/GenBank/DDBJ whole genome shotgun (WGS) entry which is preliminary data.</text>
</comment>
<dbReference type="InterPro" id="IPR029787">
    <property type="entry name" value="Nucleotide_cyclase"/>
</dbReference>
<protein>
    <submittedName>
        <fullName evidence="1">Uncharacterized protein</fullName>
    </submittedName>
</protein>
<dbReference type="AlphaFoldDB" id="A0A1Q9EUP6"/>
<dbReference type="EMBL" id="LSRX01000064">
    <property type="protein sequence ID" value="OLQ11156.1"/>
    <property type="molecule type" value="Genomic_DNA"/>
</dbReference>
<keyword evidence="2" id="KW-1185">Reference proteome</keyword>
<evidence type="ECO:0000313" key="1">
    <source>
        <dbReference type="EMBL" id="OLQ11156.1"/>
    </source>
</evidence>
<dbReference type="Proteomes" id="UP000186817">
    <property type="component" value="Unassembled WGS sequence"/>
</dbReference>
<proteinExistence type="predicted"/>
<accession>A0A1Q9EUP6</accession>
<gene>
    <name evidence="1" type="ORF">AK812_SmicGene5057</name>
</gene>
<organism evidence="1 2">
    <name type="scientific">Symbiodinium microadriaticum</name>
    <name type="common">Dinoflagellate</name>
    <name type="synonym">Zooxanthella microadriatica</name>
    <dbReference type="NCBI Taxonomy" id="2951"/>
    <lineage>
        <taxon>Eukaryota</taxon>
        <taxon>Sar</taxon>
        <taxon>Alveolata</taxon>
        <taxon>Dinophyceae</taxon>
        <taxon>Suessiales</taxon>
        <taxon>Symbiodiniaceae</taxon>
        <taxon>Symbiodinium</taxon>
    </lineage>
</organism>